<dbReference type="PANTHER" id="PTHR10209">
    <property type="entry name" value="OXIDOREDUCTASE, 2OG-FE II OXYGENASE FAMILY PROTEIN"/>
    <property type="match status" value="1"/>
</dbReference>
<organism evidence="7 8">
    <name type="scientific">Diplocarpon coronariae</name>
    <dbReference type="NCBI Taxonomy" id="2795749"/>
    <lineage>
        <taxon>Eukaryota</taxon>
        <taxon>Fungi</taxon>
        <taxon>Dikarya</taxon>
        <taxon>Ascomycota</taxon>
        <taxon>Pezizomycotina</taxon>
        <taxon>Leotiomycetes</taxon>
        <taxon>Helotiales</taxon>
        <taxon>Drepanopezizaceae</taxon>
        <taxon>Diplocarpon</taxon>
    </lineage>
</organism>
<proteinExistence type="inferred from homology"/>
<evidence type="ECO:0000313" key="8">
    <source>
        <dbReference type="Proteomes" id="UP000242519"/>
    </source>
</evidence>
<dbReference type="PANTHER" id="PTHR10209:SF881">
    <property type="entry name" value="FI07970P-RELATED"/>
    <property type="match status" value="1"/>
</dbReference>
<dbReference type="PROSITE" id="PS51471">
    <property type="entry name" value="FE2OG_OXY"/>
    <property type="match status" value="1"/>
</dbReference>
<keyword evidence="4 5" id="KW-0408">Iron</keyword>
<dbReference type="InParanoid" id="A0A218Z308"/>
<keyword evidence="8" id="KW-1185">Reference proteome</keyword>
<keyword evidence="2 5" id="KW-0479">Metal-binding</keyword>
<dbReference type="Proteomes" id="UP000242519">
    <property type="component" value="Unassembled WGS sequence"/>
</dbReference>
<evidence type="ECO:0000256" key="2">
    <source>
        <dbReference type="ARBA" id="ARBA00022723"/>
    </source>
</evidence>
<evidence type="ECO:0000256" key="3">
    <source>
        <dbReference type="ARBA" id="ARBA00023002"/>
    </source>
</evidence>
<evidence type="ECO:0000313" key="7">
    <source>
        <dbReference type="EMBL" id="OWP01913.1"/>
    </source>
</evidence>
<evidence type="ECO:0000256" key="1">
    <source>
        <dbReference type="ARBA" id="ARBA00008056"/>
    </source>
</evidence>
<reference evidence="7 8" key="1">
    <citation type="submission" date="2017-04" db="EMBL/GenBank/DDBJ databases">
        <title>Draft genome sequence of Marssonina coronaria NL1: causal agent of apple blotch.</title>
        <authorList>
            <person name="Cheng Q."/>
        </authorList>
    </citation>
    <scope>NUCLEOTIDE SEQUENCE [LARGE SCALE GENOMIC DNA]</scope>
    <source>
        <strain evidence="7 8">NL1</strain>
    </source>
</reference>
<keyword evidence="3 5" id="KW-0560">Oxidoreductase</keyword>
<evidence type="ECO:0000256" key="4">
    <source>
        <dbReference type="ARBA" id="ARBA00023004"/>
    </source>
</evidence>
<dbReference type="PRINTS" id="PR00682">
    <property type="entry name" value="IPNSYNTHASE"/>
</dbReference>
<dbReference type="InterPro" id="IPR027443">
    <property type="entry name" value="IPNS-like_sf"/>
</dbReference>
<evidence type="ECO:0000259" key="6">
    <source>
        <dbReference type="PROSITE" id="PS51471"/>
    </source>
</evidence>
<protein>
    <recommendedName>
        <fullName evidence="6">Fe2OG dioxygenase domain-containing protein</fullName>
    </recommendedName>
</protein>
<evidence type="ECO:0000256" key="5">
    <source>
        <dbReference type="RuleBase" id="RU003682"/>
    </source>
</evidence>
<dbReference type="InterPro" id="IPR026992">
    <property type="entry name" value="DIOX_N"/>
</dbReference>
<dbReference type="SUPFAM" id="SSF51197">
    <property type="entry name" value="Clavaminate synthase-like"/>
    <property type="match status" value="1"/>
</dbReference>
<comment type="caution">
    <text evidence="7">The sequence shown here is derived from an EMBL/GenBank/DDBJ whole genome shotgun (WGS) entry which is preliminary data.</text>
</comment>
<dbReference type="GO" id="GO:0016491">
    <property type="term" value="F:oxidoreductase activity"/>
    <property type="evidence" value="ECO:0007669"/>
    <property type="project" value="UniProtKB-KW"/>
</dbReference>
<dbReference type="InterPro" id="IPR005123">
    <property type="entry name" value="Oxoglu/Fe-dep_dioxygenase_dom"/>
</dbReference>
<accession>A0A218Z308</accession>
<dbReference type="Pfam" id="PF03171">
    <property type="entry name" value="2OG-FeII_Oxy"/>
    <property type="match status" value="1"/>
</dbReference>
<dbReference type="GO" id="GO:0044283">
    <property type="term" value="P:small molecule biosynthetic process"/>
    <property type="evidence" value="ECO:0007669"/>
    <property type="project" value="UniProtKB-ARBA"/>
</dbReference>
<dbReference type="InterPro" id="IPR044861">
    <property type="entry name" value="IPNS-like_FE2OG_OXY"/>
</dbReference>
<dbReference type="OrthoDB" id="288590at2759"/>
<dbReference type="Gene3D" id="2.60.120.330">
    <property type="entry name" value="B-lactam Antibiotic, Isopenicillin N Synthase, Chain"/>
    <property type="match status" value="1"/>
</dbReference>
<dbReference type="Pfam" id="PF14226">
    <property type="entry name" value="DIOX_N"/>
    <property type="match status" value="1"/>
</dbReference>
<gene>
    <name evidence="7" type="ORF">B2J93_4763</name>
</gene>
<feature type="domain" description="Fe2OG dioxygenase" evidence="6">
    <location>
        <begin position="215"/>
        <end position="322"/>
    </location>
</feature>
<comment type="similarity">
    <text evidence="1 5">Belongs to the iron/ascorbate-dependent oxidoreductase family.</text>
</comment>
<dbReference type="GO" id="GO:0046872">
    <property type="term" value="F:metal ion binding"/>
    <property type="evidence" value="ECO:0007669"/>
    <property type="project" value="UniProtKB-KW"/>
</dbReference>
<dbReference type="AlphaFoldDB" id="A0A218Z308"/>
<dbReference type="EMBL" id="MZNU01000257">
    <property type="protein sequence ID" value="OWP01913.1"/>
    <property type="molecule type" value="Genomic_DNA"/>
</dbReference>
<sequence>MSTATTMPAATLKLELRTAYGPVFRDVLNTPPRGCTAAEIPIIDLAPLYSANFDDRKELSKQIRAAAVNTGFFYIKNHGIEDKTIADAKKQLLAFFKQSPDQKMRVSKERSKYFNGYVGPKSTNISPGESVDVKESFGWRYSPQYDPETKDLNAIPDEVKPWIRGEEFVWEETCHLPGFKDDVLHYWASCLTLARKLVRVFALSLDLEENYFDSRVTYPGADGVFNYYPPTTEEETKNDSVGLGSHTDLQLFTLLWQDMTGGLQVLNREGQWIQATPVEGTIVVNIGDFMMRLCNDIYRSTVHRVYNRSTAERVSMPFFFGLNFNCVVGVVPSCVSEDNPPKYEPISCGDWCQLRFKLEENQFKKNYGRASQAQSTVVIAA</sequence>
<name>A0A218Z308_9HELO</name>
<dbReference type="STRING" id="503106.A0A218Z308"/>